<evidence type="ECO:0000313" key="2">
    <source>
        <dbReference type="Proteomes" id="UP000188627"/>
    </source>
</evidence>
<protein>
    <recommendedName>
        <fullName evidence="3">Flagellar sheath protein A</fullName>
    </recommendedName>
</protein>
<evidence type="ECO:0000313" key="1">
    <source>
        <dbReference type="EMBL" id="OOE85060.1"/>
    </source>
</evidence>
<accession>A0ABX3K9A9</accession>
<proteinExistence type="predicted"/>
<keyword evidence="2" id="KW-1185">Reference proteome</keyword>
<dbReference type="RefSeq" id="WP_077773231.1">
    <property type="nucleotide sequence ID" value="NZ_MUFC01000023.1"/>
</dbReference>
<name>A0ABX3K9A9_9GAMM</name>
<comment type="caution">
    <text evidence="1">The sequence shown here is derived from an EMBL/GenBank/DDBJ whole genome shotgun (WGS) entry which is preliminary data.</text>
</comment>
<dbReference type="PROSITE" id="PS51257">
    <property type="entry name" value="PROKAR_LIPOPROTEIN"/>
    <property type="match status" value="1"/>
</dbReference>
<reference evidence="2" key="1">
    <citation type="submission" date="2017-01" db="EMBL/GenBank/DDBJ databases">
        <title>Draft genome of the species Salinivibrio sharmensis.</title>
        <authorList>
            <person name="Lopez-Hermoso C."/>
            <person name="De La Haba R."/>
            <person name="Sanchez-Porro C."/>
            <person name="Ventosa A."/>
        </authorList>
    </citation>
    <scope>NUCLEOTIDE SEQUENCE [LARGE SCALE GENOMIC DNA]</scope>
    <source>
        <strain evidence="2">CBH463</strain>
    </source>
</reference>
<gene>
    <name evidence="1" type="ORF">BZG74_14480</name>
</gene>
<dbReference type="EMBL" id="MUFC01000023">
    <property type="protein sequence ID" value="OOE85060.1"/>
    <property type="molecule type" value="Genomic_DNA"/>
</dbReference>
<sequence length="494" mass="53150">MFNKQLLAILIPLTLSGCGGGSDDSGGSQPKPTPKYTFEFAALYAKSDANSRCAVYGEKQDGKQILATKDRIISGIDTTGTILIQDEQGGVTDTYDIGSNKLRINQSIVPEEGYVTFVLAEKGDISAISYQKNALSQSVLFGYPVDSVSNDDRCVTSGATKPDEREYSNVRVDVSNGSDAHSVGITTPDKRALSSNFGAKTVSRAFRSALGVGYAQKAAGDPNNTDISDVETPREITDYKFFNLSDNATEELDKLIESNSWTAPANTYNLTSAALYADYQQTPYIWQNLPHSASDTITYRYDPDSNNLDYFLTAEGSVDASGDQWQLSTAQQLSDTQLSAGLGRTDLADSITVPQQTNANIDGSGTLSAYGNGAGGQVGIQRIAYQVADGSTTVTHVIYAEANAQQTVPLFDNNTIDSLVNGAGTLSNYDISVMYTENDQALAALMAEHTNPSITDNSDLSVDPLPALFTTYEREQLARQKKIIDHYQISTSNP</sequence>
<organism evidence="1 2">
    <name type="scientific">Salinivibrio sharmensis</name>
    <dbReference type="NCBI Taxonomy" id="390883"/>
    <lineage>
        <taxon>Bacteria</taxon>
        <taxon>Pseudomonadati</taxon>
        <taxon>Pseudomonadota</taxon>
        <taxon>Gammaproteobacteria</taxon>
        <taxon>Vibrionales</taxon>
        <taxon>Vibrionaceae</taxon>
        <taxon>Salinivibrio</taxon>
    </lineage>
</organism>
<evidence type="ECO:0008006" key="3">
    <source>
        <dbReference type="Google" id="ProtNLM"/>
    </source>
</evidence>
<dbReference type="Proteomes" id="UP000188627">
    <property type="component" value="Unassembled WGS sequence"/>
</dbReference>